<dbReference type="AlphaFoldDB" id="A0A150H3G0"/>
<evidence type="ECO:0008006" key="3">
    <source>
        <dbReference type="Google" id="ProtNLM"/>
    </source>
</evidence>
<dbReference type="OrthoDB" id="531635at2759"/>
<gene>
    <name evidence="1" type="ORF">GPECTOR_1g499</name>
</gene>
<reference evidence="2" key="1">
    <citation type="journal article" date="2016" name="Nat. Commun.">
        <title>The Gonium pectorale genome demonstrates co-option of cell cycle regulation during the evolution of multicellularity.</title>
        <authorList>
            <person name="Hanschen E.R."/>
            <person name="Marriage T.N."/>
            <person name="Ferris P.J."/>
            <person name="Hamaji T."/>
            <person name="Toyoda A."/>
            <person name="Fujiyama A."/>
            <person name="Neme R."/>
            <person name="Noguchi H."/>
            <person name="Minakuchi Y."/>
            <person name="Suzuki M."/>
            <person name="Kawai-Toyooka H."/>
            <person name="Smith D.R."/>
            <person name="Sparks H."/>
            <person name="Anderson J."/>
            <person name="Bakaric R."/>
            <person name="Luria V."/>
            <person name="Karger A."/>
            <person name="Kirschner M.W."/>
            <person name="Durand P.M."/>
            <person name="Michod R.E."/>
            <person name="Nozaki H."/>
            <person name="Olson B.J."/>
        </authorList>
    </citation>
    <scope>NUCLEOTIDE SEQUENCE [LARGE SCALE GENOMIC DNA]</scope>
    <source>
        <strain evidence="2">NIES-2863</strain>
    </source>
</reference>
<comment type="caution">
    <text evidence="1">The sequence shown here is derived from an EMBL/GenBank/DDBJ whole genome shotgun (WGS) entry which is preliminary data.</text>
</comment>
<dbReference type="Proteomes" id="UP000075714">
    <property type="component" value="Unassembled WGS sequence"/>
</dbReference>
<sequence length="520" mass="56758">MQGALRRCPGECLLALTAIRALVWVDDVENLHLRTFGHIALPTAHQVWHPKLLLETEDPGPVVRATVETRPELFRHIGLWRLRPYSLRFDLPEGTEGQLCFRLVESSYPTHKVSVCIPHEDFSSGGNRRSGVGGASGRARVCEALAPSSRTNASAPALWTAIGPPRHSSSSRNWQGHFSEVAVRTAHYLSYHITVGVSGLLLYTDQLTRFYLRRHPAVVPYLRSGHLRLIAWDMPERSHKSSEPPGRGGWQSEGTERGLGYNYDQALFASHALLGLSACGANLMLLVTDMDEYLHTPEPRQGEKRWPTQMATCLPKAQAGRGRNGGRTEYVSVRTLQRYELVTSVMTAGAEFRLWTSMALPNVSRPSQQTAAAAMAAAAAAAGVSAEAAAAAAAAAAAGAGTATAVQAVLPAGAGGGGGAQPRRMRLPMPSLHNKLLMVPAAEIVAFFVHDSIPRHGQTKLVDKSCLVLLHVTNYWRPRIDSNKRTGFFFMKRNFFAQHSWEPSPLRRYFTQNGSAVKAA</sequence>
<keyword evidence="2" id="KW-1185">Reference proteome</keyword>
<organism evidence="1 2">
    <name type="scientific">Gonium pectorale</name>
    <name type="common">Green alga</name>
    <dbReference type="NCBI Taxonomy" id="33097"/>
    <lineage>
        <taxon>Eukaryota</taxon>
        <taxon>Viridiplantae</taxon>
        <taxon>Chlorophyta</taxon>
        <taxon>core chlorophytes</taxon>
        <taxon>Chlorophyceae</taxon>
        <taxon>CS clade</taxon>
        <taxon>Chlamydomonadales</taxon>
        <taxon>Volvocaceae</taxon>
        <taxon>Gonium</taxon>
    </lineage>
</organism>
<dbReference type="EMBL" id="LSYV01000002">
    <property type="protein sequence ID" value="KXZ56555.1"/>
    <property type="molecule type" value="Genomic_DNA"/>
</dbReference>
<evidence type="ECO:0000313" key="1">
    <source>
        <dbReference type="EMBL" id="KXZ56555.1"/>
    </source>
</evidence>
<name>A0A150H3G0_GONPE</name>
<protein>
    <recommendedName>
        <fullName evidence="3">Glycosyltransferase family 92 protein</fullName>
    </recommendedName>
</protein>
<proteinExistence type="predicted"/>
<accession>A0A150H3G0</accession>
<evidence type="ECO:0000313" key="2">
    <source>
        <dbReference type="Proteomes" id="UP000075714"/>
    </source>
</evidence>